<feature type="transmembrane region" description="Helical" evidence="1">
    <location>
        <begin position="99"/>
        <end position="121"/>
    </location>
</feature>
<dbReference type="RefSeq" id="WP_122825228.1">
    <property type="nucleotide sequence ID" value="NZ_CP033325.1"/>
</dbReference>
<dbReference type="PANTHER" id="PTHR37309:SF1">
    <property type="entry name" value="SLR0284 PROTEIN"/>
    <property type="match status" value="1"/>
</dbReference>
<gene>
    <name evidence="2" type="ORF">ACFO3F_05320</name>
</gene>
<dbReference type="InterPro" id="IPR007165">
    <property type="entry name" value="Phage_holin_4_2"/>
</dbReference>
<accession>A0ABV9D8F8</accession>
<name>A0ABV9D8F8_9MICO</name>
<proteinExistence type="predicted"/>
<protein>
    <submittedName>
        <fullName evidence="2">Phage holin family protein</fullName>
    </submittedName>
</protein>
<dbReference type="PANTHER" id="PTHR37309">
    <property type="entry name" value="SLR0284 PROTEIN"/>
    <property type="match status" value="1"/>
</dbReference>
<organism evidence="2 3">
    <name type="scientific">Georgenia faecalis</name>
    <dbReference type="NCBI Taxonomy" id="2483799"/>
    <lineage>
        <taxon>Bacteria</taxon>
        <taxon>Bacillati</taxon>
        <taxon>Actinomycetota</taxon>
        <taxon>Actinomycetes</taxon>
        <taxon>Micrococcales</taxon>
        <taxon>Bogoriellaceae</taxon>
        <taxon>Georgenia</taxon>
    </lineage>
</organism>
<dbReference type="EMBL" id="JBHSGF010000003">
    <property type="protein sequence ID" value="MFC4554661.1"/>
    <property type="molecule type" value="Genomic_DNA"/>
</dbReference>
<feature type="transmembrane region" description="Helical" evidence="1">
    <location>
        <begin position="64"/>
        <end position="87"/>
    </location>
</feature>
<evidence type="ECO:0000313" key="2">
    <source>
        <dbReference type="EMBL" id="MFC4554661.1"/>
    </source>
</evidence>
<keyword evidence="1" id="KW-1133">Transmembrane helix</keyword>
<dbReference type="Pfam" id="PF04020">
    <property type="entry name" value="Phage_holin_4_2"/>
    <property type="match status" value="1"/>
</dbReference>
<keyword evidence="3" id="KW-1185">Reference proteome</keyword>
<keyword evidence="1" id="KW-0812">Transmembrane</keyword>
<evidence type="ECO:0000313" key="3">
    <source>
        <dbReference type="Proteomes" id="UP001595955"/>
    </source>
</evidence>
<dbReference type="Proteomes" id="UP001595955">
    <property type="component" value="Unassembled WGS sequence"/>
</dbReference>
<keyword evidence="1" id="KW-0472">Membrane</keyword>
<comment type="caution">
    <text evidence="2">The sequence shown here is derived from an EMBL/GenBank/DDBJ whole genome shotgun (WGS) entry which is preliminary data.</text>
</comment>
<evidence type="ECO:0000256" key="1">
    <source>
        <dbReference type="SAM" id="Phobius"/>
    </source>
</evidence>
<sequence>MGFLIQLVLNGIALWLCAWLLDGVSITQAATAGEQVVVVLVVSFIFTVVNAVIKPVVKFFSLPLTILTFGLFTLVINALMILLTSWITGLIGWGLHVDGFWWAVGAGLVISIITWVLSALVPADH</sequence>
<feature type="transmembrane region" description="Helical" evidence="1">
    <location>
        <begin position="39"/>
        <end position="57"/>
    </location>
</feature>
<reference evidence="3" key="1">
    <citation type="journal article" date="2019" name="Int. J. Syst. Evol. Microbiol.">
        <title>The Global Catalogue of Microorganisms (GCM) 10K type strain sequencing project: providing services to taxonomists for standard genome sequencing and annotation.</title>
        <authorList>
            <consortium name="The Broad Institute Genomics Platform"/>
            <consortium name="The Broad Institute Genome Sequencing Center for Infectious Disease"/>
            <person name="Wu L."/>
            <person name="Ma J."/>
        </authorList>
    </citation>
    <scope>NUCLEOTIDE SEQUENCE [LARGE SCALE GENOMIC DNA]</scope>
    <source>
        <strain evidence="3">JCM 3369</strain>
    </source>
</reference>